<dbReference type="KEGG" id="als:DJ013_15650"/>
<protein>
    <recommendedName>
        <fullName evidence="2">Signal transduction histidine kinase internal region domain-containing protein</fullName>
    </recommendedName>
</protein>
<dbReference type="PANTHER" id="PTHR34220">
    <property type="entry name" value="SENSOR HISTIDINE KINASE YPDA"/>
    <property type="match status" value="1"/>
</dbReference>
<organism evidence="3 4">
    <name type="scientific">Arcticibacterium luteifluviistationis</name>
    <dbReference type="NCBI Taxonomy" id="1784714"/>
    <lineage>
        <taxon>Bacteria</taxon>
        <taxon>Pseudomonadati</taxon>
        <taxon>Bacteroidota</taxon>
        <taxon>Cytophagia</taxon>
        <taxon>Cytophagales</taxon>
        <taxon>Leadbetterellaceae</taxon>
        <taxon>Arcticibacterium</taxon>
    </lineage>
</organism>
<evidence type="ECO:0000313" key="4">
    <source>
        <dbReference type="Proteomes" id="UP000249873"/>
    </source>
</evidence>
<reference evidence="3 4" key="1">
    <citation type="submission" date="2018-05" db="EMBL/GenBank/DDBJ databases">
        <title>Complete genome sequence of Arcticibacterium luteifluviistationis SM1504T, a cytophagaceae bacterium isolated from Arctic surface seawater.</title>
        <authorList>
            <person name="Li Y."/>
            <person name="Qin Q.-L."/>
        </authorList>
    </citation>
    <scope>NUCLEOTIDE SEQUENCE [LARGE SCALE GENOMIC DNA]</scope>
    <source>
        <strain evidence="3 4">SM1504</strain>
    </source>
</reference>
<dbReference type="InterPro" id="IPR050640">
    <property type="entry name" value="Bact_2-comp_sensor_kinase"/>
</dbReference>
<feature type="transmembrane region" description="Helical" evidence="1">
    <location>
        <begin position="19"/>
        <end position="37"/>
    </location>
</feature>
<name>A0A2Z4GEF2_9BACT</name>
<keyword evidence="1" id="KW-0472">Membrane</keyword>
<dbReference type="Proteomes" id="UP000249873">
    <property type="component" value="Chromosome"/>
</dbReference>
<dbReference type="GO" id="GO:0000155">
    <property type="term" value="F:phosphorelay sensor kinase activity"/>
    <property type="evidence" value="ECO:0007669"/>
    <property type="project" value="InterPro"/>
</dbReference>
<dbReference type="OrthoDB" id="9792992at2"/>
<feature type="domain" description="Signal transduction histidine kinase internal region" evidence="2">
    <location>
        <begin position="157"/>
        <end position="235"/>
    </location>
</feature>
<feature type="transmembrane region" description="Helical" evidence="1">
    <location>
        <begin position="75"/>
        <end position="95"/>
    </location>
</feature>
<dbReference type="PANTHER" id="PTHR34220:SF7">
    <property type="entry name" value="SENSOR HISTIDINE KINASE YPDA"/>
    <property type="match status" value="1"/>
</dbReference>
<keyword evidence="1" id="KW-1133">Transmembrane helix</keyword>
<proteinExistence type="predicted"/>
<evidence type="ECO:0000256" key="1">
    <source>
        <dbReference type="SAM" id="Phobius"/>
    </source>
</evidence>
<dbReference type="Pfam" id="PF06580">
    <property type="entry name" value="His_kinase"/>
    <property type="match status" value="1"/>
</dbReference>
<sequence>MNAIIEQLRKNKAEIRLHILAWSIYYLVDFVFVIGFTEDVTQGMIVTYFCTVIVYTFCFYFIVEIYKKYFPNQKLKGVVFGILAVLLFSGLNFIWDIYVIEYEASVKRLEEKAWTLYLFETWRFSTSALYGFAYWIYLQRIDDQRLRREVEKQLHSAEIAFLRAQINPHFLFNTLNFVYGDVAEKSTEAGNAILSLTKLLRYSVESTKTENSSLRREVEAVTEYLVLQKLRFGGRAYVDFEKSGLFMLFVIPPLVLLSLVENAFKYGVIDDPETPIKINLDVDKNGLKFVCFNTKRLDFKDKETTSVGIKNIERRLELTYGSDYNLLVNEEDETYEVLLTIVWKK</sequence>
<dbReference type="InterPro" id="IPR010559">
    <property type="entry name" value="Sig_transdc_His_kin_internal"/>
</dbReference>
<dbReference type="RefSeq" id="WP_111372889.1">
    <property type="nucleotide sequence ID" value="NZ_CP029480.1"/>
</dbReference>
<evidence type="ECO:0000313" key="3">
    <source>
        <dbReference type="EMBL" id="AWV99521.1"/>
    </source>
</evidence>
<gene>
    <name evidence="3" type="ORF">DJ013_15650</name>
</gene>
<accession>A0A2Z4GEF2</accession>
<keyword evidence="1" id="KW-0812">Transmembrane</keyword>
<dbReference type="GO" id="GO:0016020">
    <property type="term" value="C:membrane"/>
    <property type="evidence" value="ECO:0007669"/>
    <property type="project" value="InterPro"/>
</dbReference>
<dbReference type="AlphaFoldDB" id="A0A2Z4GEF2"/>
<feature type="transmembrane region" description="Helical" evidence="1">
    <location>
        <begin position="43"/>
        <end position="63"/>
    </location>
</feature>
<keyword evidence="4" id="KW-1185">Reference proteome</keyword>
<feature type="transmembrane region" description="Helical" evidence="1">
    <location>
        <begin position="115"/>
        <end position="138"/>
    </location>
</feature>
<dbReference type="EMBL" id="CP029480">
    <property type="protein sequence ID" value="AWV99521.1"/>
    <property type="molecule type" value="Genomic_DNA"/>
</dbReference>
<evidence type="ECO:0000259" key="2">
    <source>
        <dbReference type="Pfam" id="PF06580"/>
    </source>
</evidence>